<dbReference type="EMBL" id="CAKOGL010000022">
    <property type="protein sequence ID" value="CAH2100146.1"/>
    <property type="molecule type" value="Genomic_DNA"/>
</dbReference>
<dbReference type="GO" id="GO:0004061">
    <property type="term" value="F:arylformamidase activity"/>
    <property type="evidence" value="ECO:0007669"/>
    <property type="project" value="TreeGrafter"/>
</dbReference>
<dbReference type="Proteomes" id="UP001153954">
    <property type="component" value="Unassembled WGS sequence"/>
</dbReference>
<organism evidence="3 4">
    <name type="scientific">Euphydryas editha</name>
    <name type="common">Edith's checkerspot</name>
    <dbReference type="NCBI Taxonomy" id="104508"/>
    <lineage>
        <taxon>Eukaryota</taxon>
        <taxon>Metazoa</taxon>
        <taxon>Ecdysozoa</taxon>
        <taxon>Arthropoda</taxon>
        <taxon>Hexapoda</taxon>
        <taxon>Insecta</taxon>
        <taxon>Pterygota</taxon>
        <taxon>Neoptera</taxon>
        <taxon>Endopterygota</taxon>
        <taxon>Lepidoptera</taxon>
        <taxon>Glossata</taxon>
        <taxon>Ditrysia</taxon>
        <taxon>Papilionoidea</taxon>
        <taxon>Nymphalidae</taxon>
        <taxon>Nymphalinae</taxon>
        <taxon>Euphydryas</taxon>
    </lineage>
</organism>
<dbReference type="InterPro" id="IPR013094">
    <property type="entry name" value="AB_hydrolase_3"/>
</dbReference>
<dbReference type="PANTHER" id="PTHR48081:SF33">
    <property type="entry name" value="KYNURENINE FORMAMIDASE"/>
    <property type="match status" value="1"/>
</dbReference>
<sequence length="297" mass="33941">MALIIEDIDLEREYSPSMWSTRFPSAQEVLQHHVNFVTTESEAAINNIPHKLEIEYGSTPGQKLDIFGTDLPDDSPILVYIHGGYWQELSREISRYPAQPLHKSRIKTIVIGYDLCPVATLPEIVNQILNAAKFVFEYAEKMGSRGVYFAGHSAGAHLVTKLLANADFLEQTPGSHRLQGAFLISGIYDLRELINTSVNNAVQLPREWAVPLSPLFDCFSHLQARKVRVYILAGQNDSPKFKKQSRELYELLYNTCLMQNMYLELKDNMDHFDIVECFANDDNYLKNLLVHDIRKHL</sequence>
<dbReference type="Pfam" id="PF07859">
    <property type="entry name" value="Abhydrolase_3"/>
    <property type="match status" value="1"/>
</dbReference>
<dbReference type="InterPro" id="IPR050300">
    <property type="entry name" value="GDXG_lipolytic_enzyme"/>
</dbReference>
<protein>
    <recommendedName>
        <fullName evidence="2">Alpha/beta hydrolase fold-3 domain-containing protein</fullName>
    </recommendedName>
</protein>
<proteinExistence type="predicted"/>
<gene>
    <name evidence="3" type="ORF">EEDITHA_LOCUS15046</name>
</gene>
<dbReference type="SUPFAM" id="SSF53474">
    <property type="entry name" value="alpha/beta-Hydrolases"/>
    <property type="match status" value="1"/>
</dbReference>
<dbReference type="Gene3D" id="3.40.50.1820">
    <property type="entry name" value="alpha/beta hydrolase"/>
    <property type="match status" value="1"/>
</dbReference>
<feature type="domain" description="Alpha/beta hydrolase fold-3" evidence="2">
    <location>
        <begin position="78"/>
        <end position="197"/>
    </location>
</feature>
<dbReference type="InterPro" id="IPR029058">
    <property type="entry name" value="AB_hydrolase_fold"/>
</dbReference>
<dbReference type="AlphaFoldDB" id="A0AAU9UQF5"/>
<name>A0AAU9UQF5_EUPED</name>
<dbReference type="PANTHER" id="PTHR48081">
    <property type="entry name" value="AB HYDROLASE SUPERFAMILY PROTEIN C4A8.06C"/>
    <property type="match status" value="1"/>
</dbReference>
<keyword evidence="4" id="KW-1185">Reference proteome</keyword>
<reference evidence="3" key="1">
    <citation type="submission" date="2022-03" db="EMBL/GenBank/DDBJ databases">
        <authorList>
            <person name="Tunstrom K."/>
        </authorList>
    </citation>
    <scope>NUCLEOTIDE SEQUENCE</scope>
</reference>
<comment type="caution">
    <text evidence="3">The sequence shown here is derived from an EMBL/GenBank/DDBJ whole genome shotgun (WGS) entry which is preliminary data.</text>
</comment>
<evidence type="ECO:0000259" key="2">
    <source>
        <dbReference type="Pfam" id="PF07859"/>
    </source>
</evidence>
<evidence type="ECO:0000256" key="1">
    <source>
        <dbReference type="ARBA" id="ARBA00022801"/>
    </source>
</evidence>
<evidence type="ECO:0000313" key="4">
    <source>
        <dbReference type="Proteomes" id="UP001153954"/>
    </source>
</evidence>
<keyword evidence="1" id="KW-0378">Hydrolase</keyword>
<evidence type="ECO:0000313" key="3">
    <source>
        <dbReference type="EMBL" id="CAH2100146.1"/>
    </source>
</evidence>
<accession>A0AAU9UQF5</accession>